<keyword evidence="2" id="KW-1185">Reference proteome</keyword>
<accession>A0AAV7M4B8</accession>
<dbReference type="AlphaFoldDB" id="A0AAV7M4B8"/>
<sequence>MAPTGGESCDASESAGTVAGPLLWRPEHWEAVAAVPGLLRRHLGDEAAVWALVVRNLFRHGRVVLVIPRLVPELACCCLSEGLWTAPAEREPLIETSHSLQWTDGEQAEYSHCQPNDTTLLDMGRQCTGGLPPVPHRQGSPSRSTVAIGGAERASAIEDKLDAVLLAIDNTWTSLESKIDTVSSDLSLLHADHRKLADMVTLVERDAQALPLRTHSLETSLKELTE</sequence>
<gene>
    <name evidence="1" type="ORF">NDU88_002762</name>
</gene>
<evidence type="ECO:0000313" key="2">
    <source>
        <dbReference type="Proteomes" id="UP001066276"/>
    </source>
</evidence>
<proteinExistence type="predicted"/>
<dbReference type="EMBL" id="JANPWB010000014">
    <property type="protein sequence ID" value="KAJ1097645.1"/>
    <property type="molecule type" value="Genomic_DNA"/>
</dbReference>
<dbReference type="Proteomes" id="UP001066276">
    <property type="component" value="Chromosome 10"/>
</dbReference>
<reference evidence="1" key="1">
    <citation type="journal article" date="2022" name="bioRxiv">
        <title>Sequencing and chromosome-scale assembly of the giantPleurodeles waltlgenome.</title>
        <authorList>
            <person name="Brown T."/>
            <person name="Elewa A."/>
            <person name="Iarovenko S."/>
            <person name="Subramanian E."/>
            <person name="Araus A.J."/>
            <person name="Petzold A."/>
            <person name="Susuki M."/>
            <person name="Suzuki K.-i.T."/>
            <person name="Hayashi T."/>
            <person name="Toyoda A."/>
            <person name="Oliveira C."/>
            <person name="Osipova E."/>
            <person name="Leigh N.D."/>
            <person name="Simon A."/>
            <person name="Yun M.H."/>
        </authorList>
    </citation>
    <scope>NUCLEOTIDE SEQUENCE</scope>
    <source>
        <strain evidence="1">20211129_DDA</strain>
        <tissue evidence="1">Liver</tissue>
    </source>
</reference>
<comment type="caution">
    <text evidence="1">The sequence shown here is derived from an EMBL/GenBank/DDBJ whole genome shotgun (WGS) entry which is preliminary data.</text>
</comment>
<organism evidence="1 2">
    <name type="scientific">Pleurodeles waltl</name>
    <name type="common">Iberian ribbed newt</name>
    <dbReference type="NCBI Taxonomy" id="8319"/>
    <lineage>
        <taxon>Eukaryota</taxon>
        <taxon>Metazoa</taxon>
        <taxon>Chordata</taxon>
        <taxon>Craniata</taxon>
        <taxon>Vertebrata</taxon>
        <taxon>Euteleostomi</taxon>
        <taxon>Amphibia</taxon>
        <taxon>Batrachia</taxon>
        <taxon>Caudata</taxon>
        <taxon>Salamandroidea</taxon>
        <taxon>Salamandridae</taxon>
        <taxon>Pleurodelinae</taxon>
        <taxon>Pleurodeles</taxon>
    </lineage>
</organism>
<evidence type="ECO:0000313" key="1">
    <source>
        <dbReference type="EMBL" id="KAJ1097645.1"/>
    </source>
</evidence>
<name>A0AAV7M4B8_PLEWA</name>
<protein>
    <submittedName>
        <fullName evidence="1">Uncharacterized protein</fullName>
    </submittedName>
</protein>